<feature type="region of interest" description="Disordered" evidence="1">
    <location>
        <begin position="3360"/>
        <end position="3388"/>
    </location>
</feature>
<feature type="region of interest" description="Disordered" evidence="1">
    <location>
        <begin position="3095"/>
        <end position="3211"/>
    </location>
</feature>
<feature type="domain" description="Guanylate cyclase" evidence="3">
    <location>
        <begin position="42"/>
        <end position="244"/>
    </location>
</feature>
<feature type="compositionally biased region" description="Polar residues" evidence="1">
    <location>
        <begin position="3556"/>
        <end position="3618"/>
    </location>
</feature>
<feature type="region of interest" description="Disordered" evidence="1">
    <location>
        <begin position="4175"/>
        <end position="4225"/>
    </location>
</feature>
<feature type="compositionally biased region" description="Low complexity" evidence="1">
    <location>
        <begin position="1776"/>
        <end position="1798"/>
    </location>
</feature>
<feature type="compositionally biased region" description="Low complexity" evidence="1">
    <location>
        <begin position="2039"/>
        <end position="2051"/>
    </location>
</feature>
<dbReference type="InParanoid" id="A0A2K3DDI4"/>
<feature type="compositionally biased region" description="Low complexity" evidence="1">
    <location>
        <begin position="785"/>
        <end position="795"/>
    </location>
</feature>
<feature type="region of interest" description="Disordered" evidence="1">
    <location>
        <begin position="2995"/>
        <end position="3067"/>
    </location>
</feature>
<proteinExistence type="predicted"/>
<feature type="compositionally biased region" description="Low complexity" evidence="1">
    <location>
        <begin position="1820"/>
        <end position="1837"/>
    </location>
</feature>
<evidence type="ECO:0000259" key="3">
    <source>
        <dbReference type="SMART" id="SM00044"/>
    </source>
</evidence>
<dbReference type="KEGG" id="cre:CHLRE_09g391050v5"/>
<feature type="region of interest" description="Disordered" evidence="1">
    <location>
        <begin position="2850"/>
        <end position="2903"/>
    </location>
</feature>
<reference evidence="4 5" key="1">
    <citation type="journal article" date="2007" name="Science">
        <title>The Chlamydomonas genome reveals the evolution of key animal and plant functions.</title>
        <authorList>
            <person name="Merchant S.S."/>
            <person name="Prochnik S.E."/>
            <person name="Vallon O."/>
            <person name="Harris E.H."/>
            <person name="Karpowicz S.J."/>
            <person name="Witman G.B."/>
            <person name="Terry A."/>
            <person name="Salamov A."/>
            <person name="Fritz-Laylin L.K."/>
            <person name="Marechal-Drouard L."/>
            <person name="Marshall W.F."/>
            <person name="Qu L.H."/>
            <person name="Nelson D.R."/>
            <person name="Sanderfoot A.A."/>
            <person name="Spalding M.H."/>
            <person name="Kapitonov V.V."/>
            <person name="Ren Q."/>
            <person name="Ferris P."/>
            <person name="Lindquist E."/>
            <person name="Shapiro H."/>
            <person name="Lucas S.M."/>
            <person name="Grimwood J."/>
            <person name="Schmutz J."/>
            <person name="Cardol P."/>
            <person name="Cerutti H."/>
            <person name="Chanfreau G."/>
            <person name="Chen C.L."/>
            <person name="Cognat V."/>
            <person name="Croft M.T."/>
            <person name="Dent R."/>
            <person name="Dutcher S."/>
            <person name="Fernandez E."/>
            <person name="Fukuzawa H."/>
            <person name="Gonzalez-Ballester D."/>
            <person name="Gonzalez-Halphen D."/>
            <person name="Hallmann A."/>
            <person name="Hanikenne M."/>
            <person name="Hippler M."/>
            <person name="Inwood W."/>
            <person name="Jabbari K."/>
            <person name="Kalanon M."/>
            <person name="Kuras R."/>
            <person name="Lefebvre P.A."/>
            <person name="Lemaire S.D."/>
            <person name="Lobanov A.V."/>
            <person name="Lohr M."/>
            <person name="Manuell A."/>
            <person name="Meier I."/>
            <person name="Mets L."/>
            <person name="Mittag M."/>
            <person name="Mittelmeier T."/>
            <person name="Moroney J.V."/>
            <person name="Moseley J."/>
            <person name="Napoli C."/>
            <person name="Nedelcu A.M."/>
            <person name="Niyogi K."/>
            <person name="Novoselov S.V."/>
            <person name="Paulsen I.T."/>
            <person name="Pazour G."/>
            <person name="Purton S."/>
            <person name="Ral J.P."/>
            <person name="Riano-Pachon D.M."/>
            <person name="Riekhof W."/>
            <person name="Rymarquis L."/>
            <person name="Schroda M."/>
            <person name="Stern D."/>
            <person name="Umen J."/>
            <person name="Willows R."/>
            <person name="Wilson N."/>
            <person name="Zimmer S.L."/>
            <person name="Allmer J."/>
            <person name="Balk J."/>
            <person name="Bisova K."/>
            <person name="Chen C.J."/>
            <person name="Elias M."/>
            <person name="Gendler K."/>
            <person name="Hauser C."/>
            <person name="Lamb M.R."/>
            <person name="Ledford H."/>
            <person name="Long J.C."/>
            <person name="Minagawa J."/>
            <person name="Page M.D."/>
            <person name="Pan J."/>
            <person name="Pootakham W."/>
            <person name="Roje S."/>
            <person name="Rose A."/>
            <person name="Stahlberg E."/>
            <person name="Terauchi A.M."/>
            <person name="Yang P."/>
            <person name="Ball S."/>
            <person name="Bowler C."/>
            <person name="Dieckmann C.L."/>
            <person name="Gladyshev V.N."/>
            <person name="Green P."/>
            <person name="Jorgensen R."/>
            <person name="Mayfield S."/>
            <person name="Mueller-Roeber B."/>
            <person name="Rajamani S."/>
            <person name="Sayre R.T."/>
            <person name="Brokstein P."/>
            <person name="Dubchak I."/>
            <person name="Goodstein D."/>
            <person name="Hornick L."/>
            <person name="Huang Y.W."/>
            <person name="Jhaveri J."/>
            <person name="Luo Y."/>
            <person name="Martinez D."/>
            <person name="Ngau W.C."/>
            <person name="Otillar B."/>
            <person name="Poliakov A."/>
            <person name="Porter A."/>
            <person name="Szajkowski L."/>
            <person name="Werner G."/>
            <person name="Zhou K."/>
            <person name="Grigoriev I.V."/>
            <person name="Rokhsar D.S."/>
            <person name="Grossman A.R."/>
        </authorList>
    </citation>
    <scope>NUCLEOTIDE SEQUENCE [LARGE SCALE GENOMIC DNA]</scope>
    <source>
        <strain evidence="5">CC-503</strain>
    </source>
</reference>
<keyword evidence="2" id="KW-1133">Transmembrane helix</keyword>
<feature type="compositionally biased region" description="Polar residues" evidence="1">
    <location>
        <begin position="2870"/>
        <end position="2883"/>
    </location>
</feature>
<dbReference type="GO" id="GO:0006171">
    <property type="term" value="P:cAMP biosynthetic process"/>
    <property type="evidence" value="ECO:0000318"/>
    <property type="project" value="GO_Central"/>
</dbReference>
<feature type="compositionally biased region" description="Polar residues" evidence="1">
    <location>
        <begin position="1465"/>
        <end position="1477"/>
    </location>
</feature>
<protein>
    <recommendedName>
        <fullName evidence="3">Guanylate cyclase domain-containing protein</fullName>
    </recommendedName>
</protein>
<feature type="region of interest" description="Disordered" evidence="1">
    <location>
        <begin position="2174"/>
        <end position="2208"/>
    </location>
</feature>
<feature type="region of interest" description="Disordered" evidence="1">
    <location>
        <begin position="2728"/>
        <end position="2760"/>
    </location>
</feature>
<dbReference type="Proteomes" id="UP000006906">
    <property type="component" value="Chromosome 9"/>
</dbReference>
<feature type="transmembrane region" description="Helical" evidence="2">
    <location>
        <begin position="7"/>
        <end position="28"/>
    </location>
</feature>
<dbReference type="EMBL" id="CM008970">
    <property type="protein sequence ID" value="PNW78586.1"/>
    <property type="molecule type" value="Genomic_DNA"/>
</dbReference>
<feature type="compositionally biased region" description="Low complexity" evidence="1">
    <location>
        <begin position="2884"/>
        <end position="2895"/>
    </location>
</feature>
<feature type="region of interest" description="Disordered" evidence="1">
    <location>
        <begin position="3554"/>
        <end position="3635"/>
    </location>
</feature>
<dbReference type="GO" id="GO:0035556">
    <property type="term" value="P:intracellular signal transduction"/>
    <property type="evidence" value="ECO:0007669"/>
    <property type="project" value="InterPro"/>
</dbReference>
<dbReference type="Gene3D" id="3.30.70.1230">
    <property type="entry name" value="Nucleotide cyclase"/>
    <property type="match status" value="3"/>
</dbReference>
<feature type="compositionally biased region" description="Basic and acidic residues" evidence="1">
    <location>
        <begin position="2745"/>
        <end position="2758"/>
    </location>
</feature>
<gene>
    <name evidence="4" type="ORF">CHLRE_09g391050v5</name>
</gene>
<feature type="region of interest" description="Disordered" evidence="1">
    <location>
        <begin position="2772"/>
        <end position="2817"/>
    </location>
</feature>
<dbReference type="RefSeq" id="XP_042920991.1">
    <property type="nucleotide sequence ID" value="XM_043065577.1"/>
</dbReference>
<feature type="region of interest" description="Disordered" evidence="1">
    <location>
        <begin position="2018"/>
        <end position="2070"/>
    </location>
</feature>
<evidence type="ECO:0000313" key="5">
    <source>
        <dbReference type="Proteomes" id="UP000006906"/>
    </source>
</evidence>
<dbReference type="OrthoDB" id="676979at2759"/>
<feature type="region of interest" description="Disordered" evidence="1">
    <location>
        <begin position="1180"/>
        <end position="1275"/>
    </location>
</feature>
<dbReference type="GeneID" id="5720077"/>
<keyword evidence="5" id="KW-1185">Reference proteome</keyword>
<feature type="compositionally biased region" description="Low complexity" evidence="1">
    <location>
        <begin position="3619"/>
        <end position="3635"/>
    </location>
</feature>
<feature type="region of interest" description="Disordered" evidence="1">
    <location>
        <begin position="3295"/>
        <end position="3346"/>
    </location>
</feature>
<feature type="compositionally biased region" description="Low complexity" evidence="1">
    <location>
        <begin position="2472"/>
        <end position="2489"/>
    </location>
</feature>
<feature type="region of interest" description="Disordered" evidence="1">
    <location>
        <begin position="1644"/>
        <end position="1693"/>
    </location>
</feature>
<feature type="compositionally biased region" description="Low complexity" evidence="1">
    <location>
        <begin position="3016"/>
        <end position="3028"/>
    </location>
</feature>
<feature type="region of interest" description="Disordered" evidence="1">
    <location>
        <begin position="1503"/>
        <end position="1580"/>
    </location>
</feature>
<feature type="region of interest" description="Disordered" evidence="1">
    <location>
        <begin position="766"/>
        <end position="820"/>
    </location>
</feature>
<feature type="compositionally biased region" description="Polar residues" evidence="1">
    <location>
        <begin position="1245"/>
        <end position="1262"/>
    </location>
</feature>
<dbReference type="InterPro" id="IPR029787">
    <property type="entry name" value="Nucleotide_cyclase"/>
</dbReference>
<dbReference type="InterPro" id="IPR050697">
    <property type="entry name" value="Adenylyl/Guanylyl_Cyclase_3/4"/>
</dbReference>
<feature type="compositionally biased region" description="Basic residues" evidence="1">
    <location>
        <begin position="1854"/>
        <end position="1865"/>
    </location>
</feature>
<feature type="compositionally biased region" description="Low complexity" evidence="1">
    <location>
        <begin position="1511"/>
        <end position="1524"/>
    </location>
</feature>
<dbReference type="PANTHER" id="PTHR43081:SF1">
    <property type="entry name" value="ADENYLATE CYCLASE, TERMINAL-DIFFERENTIATION SPECIFIC"/>
    <property type="match status" value="1"/>
</dbReference>
<feature type="compositionally biased region" description="Basic and acidic residues" evidence="1">
    <location>
        <begin position="1395"/>
        <end position="1405"/>
    </location>
</feature>
<keyword evidence="2" id="KW-0472">Membrane</keyword>
<evidence type="ECO:0000313" key="4">
    <source>
        <dbReference type="EMBL" id="PNW78586.1"/>
    </source>
</evidence>
<dbReference type="SMART" id="SM00044">
    <property type="entry name" value="CYCc"/>
    <property type="match status" value="1"/>
</dbReference>
<feature type="region of interest" description="Disordered" evidence="1">
    <location>
        <begin position="2571"/>
        <end position="2625"/>
    </location>
</feature>
<dbReference type="Gramene" id="PNW78586">
    <property type="protein sequence ID" value="PNW78586"/>
    <property type="gene ID" value="CHLRE_09g391050v5"/>
</dbReference>
<feature type="compositionally biased region" description="Low complexity" evidence="1">
    <location>
        <begin position="1722"/>
        <end position="1735"/>
    </location>
</feature>
<dbReference type="PANTHER" id="PTHR43081">
    <property type="entry name" value="ADENYLATE CYCLASE, TERMINAL-DIFFERENTIATION SPECIFIC-RELATED"/>
    <property type="match status" value="1"/>
</dbReference>
<feature type="region of interest" description="Disordered" evidence="1">
    <location>
        <begin position="1937"/>
        <end position="1976"/>
    </location>
</feature>
<feature type="compositionally biased region" description="Low complexity" evidence="1">
    <location>
        <begin position="3912"/>
        <end position="3925"/>
    </location>
</feature>
<feature type="compositionally biased region" description="Polar residues" evidence="1">
    <location>
        <begin position="1838"/>
        <end position="1847"/>
    </location>
</feature>
<feature type="region of interest" description="Disordered" evidence="1">
    <location>
        <begin position="3668"/>
        <end position="3711"/>
    </location>
</feature>
<feature type="region of interest" description="Disordered" evidence="1">
    <location>
        <begin position="1776"/>
        <end position="1896"/>
    </location>
</feature>
<feature type="compositionally biased region" description="Low complexity" evidence="1">
    <location>
        <begin position="3978"/>
        <end position="3991"/>
    </location>
</feature>
<evidence type="ECO:0000256" key="1">
    <source>
        <dbReference type="SAM" id="MobiDB-lite"/>
    </source>
</evidence>
<accession>A0A2K3DDI4</accession>
<feature type="region of interest" description="Disordered" evidence="1">
    <location>
        <begin position="2462"/>
        <end position="2538"/>
    </location>
</feature>
<feature type="compositionally biased region" description="Low complexity" evidence="1">
    <location>
        <begin position="1937"/>
        <end position="1951"/>
    </location>
</feature>
<dbReference type="Pfam" id="PF00211">
    <property type="entry name" value="Guanylate_cyc"/>
    <property type="match status" value="1"/>
</dbReference>
<feature type="region of interest" description="Disordered" evidence="1">
    <location>
        <begin position="3978"/>
        <end position="4000"/>
    </location>
</feature>
<feature type="compositionally biased region" description="Polar residues" evidence="1">
    <location>
        <begin position="1186"/>
        <end position="1210"/>
    </location>
</feature>
<organism evidence="4 5">
    <name type="scientific">Chlamydomonas reinhardtii</name>
    <name type="common">Chlamydomonas smithii</name>
    <dbReference type="NCBI Taxonomy" id="3055"/>
    <lineage>
        <taxon>Eukaryota</taxon>
        <taxon>Viridiplantae</taxon>
        <taxon>Chlorophyta</taxon>
        <taxon>core chlorophytes</taxon>
        <taxon>Chlorophyceae</taxon>
        <taxon>CS clade</taxon>
        <taxon>Chlamydomonadales</taxon>
        <taxon>Chlamydomonadaceae</taxon>
        <taxon>Chlamydomonas</taxon>
    </lineage>
</organism>
<keyword evidence="2" id="KW-0812">Transmembrane</keyword>
<name>A0A2K3DDI4_CHLRE</name>
<feature type="compositionally biased region" description="Low complexity" evidence="1">
    <location>
        <begin position="1439"/>
        <end position="1452"/>
    </location>
</feature>
<feature type="region of interest" description="Disordered" evidence="1">
    <location>
        <begin position="1711"/>
        <end position="1760"/>
    </location>
</feature>
<feature type="compositionally biased region" description="Polar residues" evidence="1">
    <location>
        <begin position="3171"/>
        <end position="3195"/>
    </location>
</feature>
<feature type="compositionally biased region" description="Low complexity" evidence="1">
    <location>
        <begin position="4189"/>
        <end position="4205"/>
    </location>
</feature>
<dbReference type="InterPro" id="IPR001054">
    <property type="entry name" value="A/G_cyclase"/>
</dbReference>
<sequence length="4472" mass="454148">MDPVSAAVPIAVLGLGCLLLAVVAWWLAKSRAKALKQRSEKEAGKDFKDLVHQAAYITETAAQNGRTGKSIAESKEMCFVVTDIEGSTQLSVAGRAVYDQLLAIHDQLMREGIAKFNGTQIVTEGDSFLVAFPHAAEAVAFCQDLQFKLLDTPWPKAVLRLPGCEPIRNEEGDLVLQGPRVRMGVHWALPGLVACRPHALTKAPMVVGIAVSIAQEISDAAHGGQILLSQEAWNQLRGHMARAGFPIVRRLGLFEVKAEDGKPYWLYTVEGSLLRPIKRQTPPPRKLVQLWPPPGATMAGDWGLYVTDPPEPLPGSDDLTFVSLRLRLPSGKRTRRRRYSSHANVNRTSHHQVPSSVLLAMQQLFVKHAQQFGGYMFGSDALTDRRGYFSFGFGCPSNALRFCHTVQVGLMYTRWLDAATEYFGQTVMGIDGRLVFKGPRVAAAIHRGPDYDIMPIASYHPTAAPGADYCGPDVELARALADAAHGGQVLMTEEAWHGVQELLQAFPSALYTINLGLHTVAPEFRKPRYLLEVLPTLLSGRSFKPPSTLQQLELGYREAPSAHEPMTMVFAKVAKPTAVSRAEATAGDLGEEQVLEAITAYQLAVGQYGALARSLLPSYGGYECKEPEPGKFTMAFGCLTDAIAWACHVQKDLLQLDWPPALLRMQGCEEVRGDHGQRVWRGLRVRVGMAFGYINVKKPMNTGRADYFGELANTAARVAALAAPGQILIESSQVDVTMPDGTTLLMEEFPTYLPVKWAASGQPRLSAPARRNASDGGALGFQAAGSPYPASPRRGPSGGGAGPAAAGRQRRASYSAGPSNMVAGMKDTPLALPFQRNTRLSAGLGGPDFAGGGANMLSPLQQMLMPSLSKKRISLLEVTTRSLSLGAQQLLAMRRRSRNGSVSGAAEGLQLGRAGSSSLAPVEHIELRALGRFLLRGLDNPKVLYQALPDTLLERTYTIATDALVSMPETSITMRAATQRRGGLLALLRRKVMGGGARAALLADDGAGSRRRRGAAGDAAKLHADDTGNAATDDGLILKPGLRHASDLANQQAYRAPSTLVRAARHHSTINMPLHGRGLGVARTMDAAVAAASLAAAGGELAMTRNLKTFNSIGSGRGGGVGGPTDTGAPSIMRRSVTSPRAAAAAAEVALLFAQDANLQSHRRAAAQAFHDGHSAMPLSLPASRCSGSSFGSQQRRTQPGTSSYRQPSGQRCPEPGASEDEGQGMGGLGSGGDHRVASPVQRAFTEQSTPGEDVLAQSTGGSRPYGAGPDSMSARRQHLAAMRLTATTTATSNSADSLHAHSRELHLTTRTAADAGSYLPGPGRAGQSPLNASFAEAAGSVGGGGATGASAVTAVAVIAPQLLASRSGGTGLGGSQLLGPHGVRSQAGLPVHTRAHEPATREQSDPLTPSGFSGTGSTVGGLVPPSRVSDAANDEARALPSPQPQASPNASGYGFRATPEGLGSQIQTSDPSTGPQTVVGPRAMHTSASAAALPGPNALRSAPWGALAHAPSTASQASSPTQSNPGVSSPVPGGMSLGMGRPGSPYRDRAGMRPSPLGGATVGSADSFTGGGRRPGRSMLGPHYLAPLLSASASGRVGSVSDMSRLAPPPKVLQPGGVGGAAGAAAGAGVDAGPPSVTLRLHGASRGGSEATDLGTPVDSPGAMHSPFATNAGVPLEPRAEAHSPGSARASSSLRKMFLGTLANWTRKSIFGEKPSSSPRGGAQAEGVGAAAGSSGTGGGYPSLPMMSSSGGLNPAHTSGTLDLRVRAVLRAANAQAATSEGGSREQSQSGSAQQGDSFGGAGSTGMPHASGGIFGDGSTASSPPHSQPPAAMSHSVGQLSGTPKQPLSLWQRIRRGPNRRKSRRISDTACDMEAQADSSPASAREEPLPSRVRMRGPGAMRATASVTYPATGAMAAAARAGYGDRIMHVALAAASASGSGNPPGSPLGRRSGGAGASLTRATGGGARSKAERAMASVMRGVRGARAMGTGGGASASANPSLAHAIAVAAAAGGSVYSPPGSGRSNQVRSGSQHHSHSSSASSMYSGTASPRMTMTGNEQHHHGGTSSGVATMLANVFGRGPAQRRTQHAPQMLSTRYRRRSAHIVLNEAARMELMQRSAAATGAMDDCSPGVEEGGHQTFAAAVARTYVQHRRQQQQQQLLQSGGIASASGAGFVPSGGLPEAAPVMDRVSSNNDGAGSYDPGHGDSFSNLPMTAASQLRLASSMYSGGWTAAAAVAAGIGATADDSFNGAMLSALQDAASAPAVSSGTGTGVGIANLNAASMQPSPGGSLNGPAAAAAAAAAGMIGGESSHFLRGSAGTSGRLSSGLLVQSSALPPVGNLQLGSSGLSLHDPAYHRALQNASSHRAGIGSVSGVVVAGASAGGGLGSEAMGGDVLFSAEDAGLSSAFSVTFPRDGGGTPASGIDTLATFAGHSAALVPASLSQSINLRDTSWGNAYEARGAPQQPAAELLRSSRSSQHHLQQSTRTASLSHVQLGGAPQPQDQVTVLSPSRPPGRSALSFHASPTASTLGAGTGGGGAAGLSSFGSGPVGSPGRVAAAGALARSPQQLAQVYSRQQRAQGQGRDERLLPLPPLPVLHSPSNAPQSAAHPSPKGSNPIQAMSIGSPGAETAAAVSVSDNLSSVPDLLGPRRSAYMPQGGRLGAHEFATTPSFTLGDVANAAYPHEMLPVPKGGLPSGTYAAQFSPHPSSAGYAKLVNYGSPARTSGGSDFAGGSSMPRTGHSLTDHGVTRSSRSEMPDAATASIRNALHHDGTSRSGVAPSLQHAPPISPGAGHKGPATTPAPGHTRGPRVITASLPGPSHPLYYNTPMSEWAEPEALAAMTAAAEASTASAAAPPRRVGGFGRKSNRGLSVTQGQPSALTSPVSPGSGPSIPAQRDRLSAPAPGQNALVWAVQQQQVQQQIQQQQQHLQQQKQAAMPQSQLASHDTYIRERLAQLRNRASRAMPDLQQQQHQLLASQLQAVPYGLQQRAAQPGQTSALSAPAMAEPAESLDRASASLQMQSSQQLPNWRSHQPPHKSRTSPSLANLHGGSEAAADSNDGQDGPYSAYAGHHIALAPGAPSGVARLQQLATFRTSNNGGPEPPGFHGPFSEGRVHSHSVRAADAPGFLSGDSDREPRRSAQQPHFALVSEVHRADRDQVQAADPRMSDRSASSLQFMSRPASQSLRQQPSVVTTPPVLRTSSNRDKQEPQEVMESLQDLEAVLRRAERELVAQLDHASSREAHNISRILHEIRRSQSRNASSTSGALAVGEPSHQVLLAMMRSNSTRSEIQSAAPLGNLHGASVVSRQGSIPEEESEQPGHAMRTSRPPALDIGSVLSSPSSAGGLAVMPGSSVAGVSPGSTTVELSPMSHTPPPAARRGGEDAEAPVLQASPGRAAPRQPPQLQAAATVAAVPVAPQSRPPKRGAELNEVDSLELLAAQLHDGSTDSAGGAVAVDIAEGAELYSPFASIQALSEDLLREVSQASARRITRTSTGSGLAVAAGAGAGGPAGVGAGAAPRDAAQALGAGVKDLKPGTVATGGASLGGEAVMSGGTAVQSGDSHCTAAQSMGSSQGKPHSSLASSDAHTVSTSTMLQSVRMSQNASYSVQKLDSSSADAQRPSARPAVPPASGLNSPAAAALAAASSPPAGLRPLRVPASSAAAAASTASELGGGGGGNRPPRELNLAMQPSQASGGGADAPSEALRMHGGAPSSTYSGAISGLGLMLDLESGFGSPLPSFDVVTGAMMRPLNSMGSAGGSTAGHGSSQHGGSIQLLAGSVLLHSQSVGGVSTASLLAPERPPLQLNMHSGGVVSASLTGLTMPAALLPPSPPGSSRRASHLRPAAVQALIAREMSGGSLHGSASITAASLADGMVGSMVGSPTGAGGALGLEAGDIGATTGSASMGGAGDGSASSHAPPSVGLLLRGGSGRASNATGPFSSSLLGRRHSHSTGQLDGGGGGSLTMATPLVLGVVDMRQSQGRGSSSSTTQDMEDGEAERESVVEVDTGPGAVAGVVQAAAPAAAAEAVVAARSQAAAAAAALASEETGDELQPARVDAAGAAQSHAAAWRAAQQQAIAAAQVSAATANAAASARSLSGGTRTAVHGSSFGGGFSYGEDDDGEDASLYYDGDRPSVATVNFSDRTSAFSLRSLQSGTDRTSAFSYFGPSAFNTASGWASGRPSDRSIRSHLSASARASRDAAAGSPHAGASRTSAGEGDGDSELSTEEQLLLWRRPPGGFQGGGGAAAAAAAANRAFTRNAAGQRSFTANTRPGAALSPPALAAMFSGGSAQEPAAAGARVLDQRRSRSLTVRAGARAAAAAADDASEPSSSGQGTETGAVLLEEARLWQEPPFPHGHARSARRGGSSAMNFGAMSVVPEMEGEEHSGGLVGHHSSEAVSGAGLAAAAPAGEAQGEAVELEWGRAVAGPIRLGMQAPRADADVGLGPEAVGHAVEAGIGAGAPLRQMAGEQQ</sequence>
<dbReference type="CDD" id="cd07302">
    <property type="entry name" value="CHD"/>
    <property type="match status" value="1"/>
</dbReference>
<feature type="region of interest" description="Disordered" evidence="1">
    <location>
        <begin position="3903"/>
        <end position="3963"/>
    </location>
</feature>
<dbReference type="GO" id="GO:0004016">
    <property type="term" value="F:adenylate cyclase activity"/>
    <property type="evidence" value="ECO:0000318"/>
    <property type="project" value="GO_Central"/>
</dbReference>
<feature type="compositionally biased region" description="Polar residues" evidence="1">
    <location>
        <begin position="2571"/>
        <end position="2582"/>
    </location>
</feature>
<evidence type="ECO:0000256" key="2">
    <source>
        <dbReference type="SAM" id="Phobius"/>
    </source>
</evidence>
<feature type="compositionally biased region" description="Polar residues" evidence="1">
    <location>
        <begin position="1747"/>
        <end position="1760"/>
    </location>
</feature>
<feature type="region of interest" description="Disordered" evidence="1">
    <location>
        <begin position="1394"/>
        <end position="1481"/>
    </location>
</feature>
<dbReference type="SUPFAM" id="SSF55073">
    <property type="entry name" value="Nucleotide cyclase"/>
    <property type="match status" value="3"/>
</dbReference>
<dbReference type="ExpressionAtlas" id="A0A2K3DDI4">
    <property type="expression patterns" value="baseline and differential"/>
</dbReference>